<feature type="domain" description="DUF4352" evidence="4">
    <location>
        <begin position="93"/>
        <end position="216"/>
    </location>
</feature>
<feature type="region of interest" description="Disordered" evidence="2">
    <location>
        <begin position="43"/>
        <end position="88"/>
    </location>
</feature>
<dbReference type="Gene3D" id="2.60.40.1240">
    <property type="match status" value="1"/>
</dbReference>
<dbReference type="EMBL" id="JAGZZN010000028">
    <property type="protein sequence ID" value="MBS6536952.1"/>
    <property type="molecule type" value="Genomic_DNA"/>
</dbReference>
<organism evidence="5 6">
    <name type="scientific">Streptococcus parasanguinis</name>
    <dbReference type="NCBI Taxonomy" id="1318"/>
    <lineage>
        <taxon>Bacteria</taxon>
        <taxon>Bacillati</taxon>
        <taxon>Bacillota</taxon>
        <taxon>Bacilli</taxon>
        <taxon>Lactobacillales</taxon>
        <taxon>Streptococcaceae</taxon>
        <taxon>Streptococcus</taxon>
    </lineage>
</organism>
<gene>
    <name evidence="5" type="ORF">KH363_05310</name>
</gene>
<protein>
    <submittedName>
        <fullName evidence="5">DUF4352 domain-containing protein</fullName>
    </submittedName>
</protein>
<feature type="compositionally biased region" description="Low complexity" evidence="2">
    <location>
        <begin position="45"/>
        <end position="65"/>
    </location>
</feature>
<comment type="caution">
    <text evidence="5">The sequence shown here is derived from an EMBL/GenBank/DDBJ whole genome shotgun (WGS) entry which is preliminary data.</text>
</comment>
<evidence type="ECO:0000256" key="3">
    <source>
        <dbReference type="SAM" id="Phobius"/>
    </source>
</evidence>
<name>A0A943SUF3_STRPA</name>
<accession>A0A943SUF3</accession>
<evidence type="ECO:0000313" key="6">
    <source>
        <dbReference type="Proteomes" id="UP000761167"/>
    </source>
</evidence>
<feature type="transmembrane region" description="Helical" evidence="3">
    <location>
        <begin position="20"/>
        <end position="37"/>
    </location>
</feature>
<evidence type="ECO:0000313" key="5">
    <source>
        <dbReference type="EMBL" id="MBS6536952.1"/>
    </source>
</evidence>
<evidence type="ECO:0000256" key="2">
    <source>
        <dbReference type="SAM" id="MobiDB-lite"/>
    </source>
</evidence>
<dbReference type="Proteomes" id="UP000761167">
    <property type="component" value="Unassembled WGS sequence"/>
</dbReference>
<keyword evidence="3" id="KW-0812">Transmembrane</keyword>
<keyword evidence="3" id="KW-0472">Membrane</keyword>
<dbReference type="InterPro" id="IPR029050">
    <property type="entry name" value="Immunoprotect_excell_Ig-like"/>
</dbReference>
<dbReference type="InterPro" id="IPR029051">
    <property type="entry name" value="DUF4352"/>
</dbReference>
<feature type="compositionally biased region" description="Basic and acidic residues" evidence="2">
    <location>
        <begin position="66"/>
        <end position="86"/>
    </location>
</feature>
<keyword evidence="1" id="KW-0732">Signal</keyword>
<dbReference type="AlphaFoldDB" id="A0A943SUF3"/>
<evidence type="ECO:0000256" key="1">
    <source>
        <dbReference type="ARBA" id="ARBA00022729"/>
    </source>
</evidence>
<reference evidence="5" key="1">
    <citation type="submission" date="2021-02" db="EMBL/GenBank/DDBJ databases">
        <title>Infant gut strain persistence is associated with maternal origin, phylogeny, and functional potential including surface adhesion and iron acquisition.</title>
        <authorList>
            <person name="Lou Y.C."/>
        </authorList>
    </citation>
    <scope>NUCLEOTIDE SEQUENCE</scope>
    <source>
        <strain evidence="5">L3_060_000G1_dasL3_060_000G1_metabat.metabat.86_ sub</strain>
    </source>
</reference>
<proteinExistence type="predicted"/>
<sequence>MSKKIKDENGNVYVKKTPFYKKWWFILLVVLIAYGAVTKGGGSITSNNSTSNSTATQTTSSTDQATNDKKGETAVSEESKSTEKKSVAQAMPKIGEVTKVGDVEYIVNSKSVSQNVGGEYGKTANGSYLILNVTVKNSGKKSITVTNDFFKLLKGDTEYETDSVAGMYANEEGKFFLSELNPENSITGNVVFDLNAETANASGLVLQVQTGVWGTQKGKINLD</sequence>
<dbReference type="Pfam" id="PF11611">
    <property type="entry name" value="DUF4352"/>
    <property type="match status" value="1"/>
</dbReference>
<evidence type="ECO:0000259" key="4">
    <source>
        <dbReference type="Pfam" id="PF11611"/>
    </source>
</evidence>
<keyword evidence="3" id="KW-1133">Transmembrane helix</keyword>